<dbReference type="GO" id="GO:0045332">
    <property type="term" value="P:phospholipid translocation"/>
    <property type="evidence" value="ECO:0007669"/>
    <property type="project" value="TreeGrafter"/>
</dbReference>
<evidence type="ECO:0000259" key="19">
    <source>
        <dbReference type="Pfam" id="PF16209"/>
    </source>
</evidence>
<sequence>MCWPWPSRGVRVAPTVVPRKLRMNDREYNDSLEFNSNYTTTSKYTVFNFVPKNLWEQFHRIANVYFLFIAVLQQIPGVSPLGTGTVAMTLAIVLMFTAIKEALEDYHRHVNDRVVNQRQTIVVRNGVKMPVRWQDLVVGDIVNVTNKQFFPADIMVIASSGPQGMCYIETSNLDGESNLKIRQAPPATASVDLDQLLSLRAELECDPPNSAMYSFNGVLRLLPPHHFSASVQPPPASHQRPPLRALPSAGSLMQFSEASRARPQAATLASGIKVTNQQILLRDSQLRNTAEIYGLVVYTGRDTKIMKSSNRVRMKQSRVERLTNRLIIGMFILEVSLCLVCAVGNSVWLRRNTHSAHYLALGNVNPRAAGALSFLTFVILFSTLIPISLYVSMETVKFGQSKLIDQDITMYYPPKDTPAMSRTSSLNEELGQVQYIFSDKTGTLTQNYMAFKACSINGVAYGADTAFFVHAPSQADHIATHVSHASAKHDASDSSADSVSSAHLAPPKRTSHRRRSSSSAATTSSSSSSISDPPSPHTSSKALAGTLANTPQGLGPGDEPDNIRAAASSSSSSSSSPVSDSSTAQEAGRPSSVRSLPPGRINKPAAPRIPPRNVMPIQTISPPVSARRAVPPRVAPTLDGTSHASYAESQLAGQASDTSSHTLVRASSSSAIAHNPTNETSTRWRRQTAGQAGASPPPPRHRNLQGCSLSSSGASLEEQEEASEKHHASYGLRDAGPQPANCPLLTGRPIPHVVFDDDGDRLKAALLDPETGDAIREFAELLGVCHTVIPEIDFVGGNDSDDDVANDDANDGSKPAVIYQAASPDEGALVNAAKMFGYEFHTRTPSSVTVSVFGQDVEYPILAILPFTSARKRSSVVVQRPNGEILVLTKGADVVVMELLDSFTLNNSRIAPSTQSHLDRFAAQGLRTLVVAKRVVSPGLWASWSEELDRLENLPESSEKSAALAAIYDDIESELVLVGATAIEDKLQDGVPEALATLREAGIKVWVLTGDKQETAIMIGYSCQLLTPNMQVIVLNASEEAKVATNRDELDRVRALLLSFMEDQVAAIASAIDGPEAVNYAVVIDGYTMRMILGEPGSGSFSLFDRFRNPVEEEDMLTVRLREAFLDLAVECVSVIGCRVSPAQKAQMVRFVQAHLDPVSLAIGDGANDVDMIREANIGIGISGEEGGQAALAADYALAQFRFLLPLLLVHGHWCYHRISTLIFYCFYKNMALTLIPFWFVFFNGFSGQTFVERWTIAMYNTLFTALPIITMGLYDQVLRRTSLLQYPKLYYRGQDNKYFDGWAFASWVASAVFHSIVFFFFVEAALAHNVHGPDGRVFGLFSNGVHIFTAVVIAVNLKAALELSTWNIVTVSALAASLVLYFGWLVGFSYVASFFRDAVNMYFVGTTVIATPTFWFLGLLVPVLALLPDYTLKYLRRWYYPEPADIVKELKVTADDEHIGIRAALQAVHTLLQTVVPVWPDAILPHPSGFAFEAEPEGHIQAITDPTNGSHGRNAAVAAPAFARPHVGTGASSGGGPLPRGGSGSRSLGVQQNVGRIRAVIADADADADTGSSRSAGGSWSSRAPPSLAESAPVVNTRGARHGVTGAPRRVAGTASSVTAEPGAGRAFALSTAPAAMLSRPRPATVSSPSGLAPFMPPGEGGHAPVPGSASSLGPGTDQARSRSTS</sequence>
<comment type="similarity">
    <text evidence="3 16">Belongs to the cation transport ATPase (P-type) (TC 3.A.3) family. Type IV subfamily.</text>
</comment>
<feature type="compositionally biased region" description="Gly residues" evidence="17">
    <location>
        <begin position="1532"/>
        <end position="1545"/>
    </location>
</feature>
<feature type="binding site" evidence="14">
    <location>
        <position position="1145"/>
    </location>
    <ligand>
        <name>ATP</name>
        <dbReference type="ChEBI" id="CHEBI:30616"/>
    </ligand>
</feature>
<dbReference type="SFLD" id="SFLDF00027">
    <property type="entry name" value="p-type_atpase"/>
    <property type="match status" value="1"/>
</dbReference>
<dbReference type="InterPro" id="IPR008250">
    <property type="entry name" value="ATPase_P-typ_transduc_dom_A_sf"/>
</dbReference>
<feature type="binding site" evidence="15">
    <location>
        <position position="1169"/>
    </location>
    <ligand>
        <name>Mg(2+)</name>
        <dbReference type="ChEBI" id="CHEBI:18420"/>
    </ligand>
</feature>
<feature type="region of interest" description="Disordered" evidence="17">
    <location>
        <begin position="1636"/>
        <end position="1687"/>
    </location>
</feature>
<dbReference type="InterPro" id="IPR006539">
    <property type="entry name" value="P-type_ATPase_IV"/>
</dbReference>
<keyword evidence="10 16" id="KW-1133">Transmembrane helix</keyword>
<dbReference type="PANTHER" id="PTHR24092:SF190">
    <property type="entry name" value="PHOSPHOLIPID-TRANSPORTING ATPASE"/>
    <property type="match status" value="1"/>
</dbReference>
<gene>
    <name evidence="21" type="ORF">AMSG_04549</name>
</gene>
<feature type="transmembrane region" description="Helical" evidence="16">
    <location>
        <begin position="1338"/>
        <end position="1358"/>
    </location>
</feature>
<dbReference type="Pfam" id="PF00122">
    <property type="entry name" value="E1-E2_ATPase"/>
    <property type="match status" value="1"/>
</dbReference>
<feature type="binding site" evidence="14">
    <location>
        <position position="867"/>
    </location>
    <ligand>
        <name>ATP</name>
        <dbReference type="ChEBI" id="CHEBI:30616"/>
    </ligand>
</feature>
<feature type="transmembrane region" description="Helical" evidence="16">
    <location>
        <begin position="1255"/>
        <end position="1278"/>
    </location>
</feature>
<feature type="compositionally biased region" description="Low complexity" evidence="17">
    <location>
        <begin position="517"/>
        <end position="540"/>
    </location>
</feature>
<feature type="transmembrane region" description="Helical" evidence="16">
    <location>
        <begin position="1370"/>
        <end position="1396"/>
    </location>
</feature>
<feature type="domain" description="P-type ATPase N-terminal" evidence="19">
    <location>
        <begin position="22"/>
        <end position="85"/>
    </location>
</feature>
<dbReference type="GO" id="GO:0005886">
    <property type="term" value="C:plasma membrane"/>
    <property type="evidence" value="ECO:0007669"/>
    <property type="project" value="TreeGrafter"/>
</dbReference>
<protein>
    <recommendedName>
        <fullName evidence="16">Phospholipid-transporting ATPase</fullName>
        <ecNumber evidence="16">7.6.2.1</ecNumber>
    </recommendedName>
</protein>
<feature type="binding site" evidence="14">
    <location>
        <position position="439"/>
    </location>
    <ligand>
        <name>ATP</name>
        <dbReference type="ChEBI" id="CHEBI:30616"/>
    </ligand>
</feature>
<dbReference type="InterPro" id="IPR023299">
    <property type="entry name" value="ATPase_P-typ_cyto_dom_N"/>
</dbReference>
<dbReference type="InterPro" id="IPR032630">
    <property type="entry name" value="P_typ_ATPase_c"/>
</dbReference>
<evidence type="ECO:0000256" key="16">
    <source>
        <dbReference type="RuleBase" id="RU362033"/>
    </source>
</evidence>
<feature type="binding site" evidence="14">
    <location>
        <position position="927"/>
    </location>
    <ligand>
        <name>ATP</name>
        <dbReference type="ChEBI" id="CHEBI:30616"/>
    </ligand>
</feature>
<keyword evidence="6 14" id="KW-0547">Nucleotide-binding</keyword>
<comment type="catalytic activity">
    <reaction evidence="12 16">
        <text>ATP + H2O + phospholipidSide 1 = ADP + phosphate + phospholipidSide 2.</text>
        <dbReference type="EC" id="7.6.2.1"/>
    </reaction>
</comment>
<feature type="active site" description="4-aspartylphosphate intermediate" evidence="13">
    <location>
        <position position="439"/>
    </location>
</feature>
<dbReference type="Proteomes" id="UP000054408">
    <property type="component" value="Unassembled WGS sequence"/>
</dbReference>
<keyword evidence="22" id="KW-1185">Reference proteome</keyword>
<feature type="transmembrane region" description="Helical" evidence="16">
    <location>
        <begin position="1299"/>
        <end position="1323"/>
    </location>
</feature>
<feature type="compositionally biased region" description="Low complexity" evidence="17">
    <location>
        <begin position="568"/>
        <end position="582"/>
    </location>
</feature>
<dbReference type="SUPFAM" id="SSF56784">
    <property type="entry name" value="HAD-like"/>
    <property type="match status" value="1"/>
</dbReference>
<dbReference type="Pfam" id="PF13246">
    <property type="entry name" value="Cation_ATPase"/>
    <property type="match status" value="1"/>
</dbReference>
<evidence type="ECO:0000256" key="9">
    <source>
        <dbReference type="ARBA" id="ARBA00022967"/>
    </source>
</evidence>
<keyword evidence="11 16" id="KW-0472">Membrane</keyword>
<proteinExistence type="inferred from homology"/>
<comment type="cofactor">
    <cofactor evidence="15">
        <name>Mg(2+)</name>
        <dbReference type="ChEBI" id="CHEBI:18420"/>
    </cofactor>
</comment>
<evidence type="ECO:0000256" key="8">
    <source>
        <dbReference type="ARBA" id="ARBA00022842"/>
    </source>
</evidence>
<dbReference type="GO" id="GO:0005524">
    <property type="term" value="F:ATP binding"/>
    <property type="evidence" value="ECO:0007669"/>
    <property type="project" value="UniProtKB-UniRule"/>
</dbReference>
<feature type="binding site" evidence="14">
    <location>
        <position position="1139"/>
    </location>
    <ligand>
        <name>ATP</name>
        <dbReference type="ChEBI" id="CHEBI:30616"/>
    </ligand>
</feature>
<dbReference type="STRING" id="461836.A0A0L0DAI9"/>
<feature type="binding site" evidence="14">
    <location>
        <position position="440"/>
    </location>
    <ligand>
        <name>ATP</name>
        <dbReference type="ChEBI" id="CHEBI:30616"/>
    </ligand>
</feature>
<dbReference type="InterPro" id="IPR023298">
    <property type="entry name" value="ATPase_P-typ_TM_dom_sf"/>
</dbReference>
<evidence type="ECO:0000256" key="13">
    <source>
        <dbReference type="PIRSR" id="PIRSR606539-1"/>
    </source>
</evidence>
<feature type="binding site" evidence="15">
    <location>
        <position position="1165"/>
    </location>
    <ligand>
        <name>Mg(2+)</name>
        <dbReference type="ChEBI" id="CHEBI:18420"/>
    </ligand>
</feature>
<dbReference type="Gene3D" id="2.70.150.10">
    <property type="entry name" value="Calcium-transporting ATPase, cytoplasmic transduction domain A"/>
    <property type="match status" value="1"/>
</dbReference>
<feature type="binding site" evidence="14">
    <location>
        <position position="826"/>
    </location>
    <ligand>
        <name>ATP</name>
        <dbReference type="ChEBI" id="CHEBI:30616"/>
    </ligand>
</feature>
<evidence type="ECO:0000256" key="2">
    <source>
        <dbReference type="ARBA" id="ARBA00004308"/>
    </source>
</evidence>
<dbReference type="PANTHER" id="PTHR24092">
    <property type="entry name" value="PROBABLE PHOSPHOLIPID-TRANSPORTING ATPASE"/>
    <property type="match status" value="1"/>
</dbReference>
<dbReference type="RefSeq" id="XP_013758885.1">
    <property type="nucleotide sequence ID" value="XM_013903431.1"/>
</dbReference>
<dbReference type="SUPFAM" id="SSF81653">
    <property type="entry name" value="Calcium ATPase, transduction domain A"/>
    <property type="match status" value="1"/>
</dbReference>
<keyword evidence="9 16" id="KW-1278">Translocase</keyword>
<feature type="region of interest" description="Disordered" evidence="17">
    <location>
        <begin position="1526"/>
        <end position="1551"/>
    </location>
</feature>
<evidence type="ECO:0000313" key="21">
    <source>
        <dbReference type="EMBL" id="KNC48318.1"/>
    </source>
</evidence>
<dbReference type="InterPro" id="IPR044492">
    <property type="entry name" value="P_typ_ATPase_HD_dom"/>
</dbReference>
<dbReference type="InterPro" id="IPR036412">
    <property type="entry name" value="HAD-like_sf"/>
</dbReference>
<organism evidence="21 22">
    <name type="scientific">Thecamonas trahens ATCC 50062</name>
    <dbReference type="NCBI Taxonomy" id="461836"/>
    <lineage>
        <taxon>Eukaryota</taxon>
        <taxon>Apusozoa</taxon>
        <taxon>Apusomonadida</taxon>
        <taxon>Apusomonadidae</taxon>
        <taxon>Thecamonas</taxon>
    </lineage>
</organism>
<feature type="region of interest" description="Disordered" evidence="17">
    <location>
        <begin position="1566"/>
        <end position="1620"/>
    </location>
</feature>
<evidence type="ECO:0000256" key="17">
    <source>
        <dbReference type="SAM" id="MobiDB-lite"/>
    </source>
</evidence>
<evidence type="ECO:0000256" key="14">
    <source>
        <dbReference type="PIRSR" id="PIRSR606539-2"/>
    </source>
</evidence>
<dbReference type="Pfam" id="PF16209">
    <property type="entry name" value="PhoLip_ATPase_N"/>
    <property type="match status" value="1"/>
</dbReference>
<dbReference type="GO" id="GO:0016887">
    <property type="term" value="F:ATP hydrolysis activity"/>
    <property type="evidence" value="ECO:0007669"/>
    <property type="project" value="InterPro"/>
</dbReference>
<feature type="binding site" evidence="15">
    <location>
        <position position="439"/>
    </location>
    <ligand>
        <name>Mg(2+)</name>
        <dbReference type="ChEBI" id="CHEBI:18420"/>
    </ligand>
</feature>
<evidence type="ECO:0000313" key="22">
    <source>
        <dbReference type="Proteomes" id="UP000054408"/>
    </source>
</evidence>
<dbReference type="SFLD" id="SFLDS00003">
    <property type="entry name" value="Haloacid_Dehalogenase"/>
    <property type="match status" value="1"/>
</dbReference>
<comment type="subcellular location">
    <subcellularLocation>
        <location evidence="2">Endomembrane system</location>
    </subcellularLocation>
    <subcellularLocation>
        <location evidence="1 16">Membrane</location>
        <topology evidence="1 16">Multi-pass membrane protein</topology>
    </subcellularLocation>
</comment>
<dbReference type="NCBIfam" id="TIGR01494">
    <property type="entry name" value="ATPase_P-type"/>
    <property type="match status" value="1"/>
</dbReference>
<evidence type="ECO:0000256" key="1">
    <source>
        <dbReference type="ARBA" id="ARBA00004141"/>
    </source>
</evidence>
<feature type="binding site" evidence="15">
    <location>
        <position position="441"/>
    </location>
    <ligand>
        <name>Mg(2+)</name>
        <dbReference type="ChEBI" id="CHEBI:18420"/>
    </ligand>
</feature>
<dbReference type="GO" id="GO:0007030">
    <property type="term" value="P:Golgi organization"/>
    <property type="evidence" value="ECO:0007669"/>
    <property type="project" value="TreeGrafter"/>
</dbReference>
<feature type="domain" description="P-type ATPase C-terminal" evidence="20">
    <location>
        <begin position="1191"/>
        <end position="1443"/>
    </location>
</feature>
<accession>A0A0L0DAI9</accession>
<dbReference type="PROSITE" id="PS00154">
    <property type="entry name" value="ATPASE_E1_E2"/>
    <property type="match status" value="1"/>
</dbReference>
<evidence type="ECO:0000256" key="10">
    <source>
        <dbReference type="ARBA" id="ARBA00022989"/>
    </source>
</evidence>
<evidence type="ECO:0000256" key="6">
    <source>
        <dbReference type="ARBA" id="ARBA00022741"/>
    </source>
</evidence>
<dbReference type="OMA" id="VANIYFT"/>
<evidence type="ECO:0000256" key="5">
    <source>
        <dbReference type="ARBA" id="ARBA00022723"/>
    </source>
</evidence>
<dbReference type="GO" id="GO:0140326">
    <property type="term" value="F:ATPase-coupled intramembrane lipid transporter activity"/>
    <property type="evidence" value="ECO:0007669"/>
    <property type="project" value="UniProtKB-EC"/>
</dbReference>
<feature type="binding site" evidence="14">
    <location>
        <position position="1010"/>
    </location>
    <ligand>
        <name>ATP</name>
        <dbReference type="ChEBI" id="CHEBI:30616"/>
    </ligand>
</feature>
<feature type="binding site" evidence="14">
    <location>
        <position position="1009"/>
    </location>
    <ligand>
        <name>ATP</name>
        <dbReference type="ChEBI" id="CHEBI:30616"/>
    </ligand>
</feature>
<feature type="transmembrane region" description="Helical" evidence="16">
    <location>
        <begin position="1402"/>
        <end position="1428"/>
    </location>
</feature>
<keyword evidence="5 15" id="KW-0479">Metal-binding</keyword>
<feature type="compositionally biased region" description="Low complexity" evidence="17">
    <location>
        <begin position="1566"/>
        <end position="1588"/>
    </location>
</feature>
<dbReference type="SFLD" id="SFLDG00002">
    <property type="entry name" value="C1.7:_P-type_atpase_like"/>
    <property type="match status" value="1"/>
</dbReference>
<dbReference type="InterPro" id="IPR032631">
    <property type="entry name" value="P-type_ATPase_N"/>
</dbReference>
<feature type="compositionally biased region" description="Polar residues" evidence="17">
    <location>
        <begin position="639"/>
        <end position="681"/>
    </location>
</feature>
<dbReference type="GeneID" id="25564087"/>
<dbReference type="NCBIfam" id="TIGR01652">
    <property type="entry name" value="ATPase-Plipid"/>
    <property type="match status" value="1"/>
</dbReference>
<dbReference type="Gene3D" id="3.40.1110.10">
    <property type="entry name" value="Calcium-transporting ATPase, cytoplasmic domain N"/>
    <property type="match status" value="1"/>
</dbReference>
<evidence type="ECO:0000259" key="20">
    <source>
        <dbReference type="Pfam" id="PF16212"/>
    </source>
</evidence>
<feature type="binding site" evidence="14">
    <location>
        <position position="1168"/>
    </location>
    <ligand>
        <name>ATP</name>
        <dbReference type="ChEBI" id="CHEBI:30616"/>
    </ligand>
</feature>
<evidence type="ECO:0000256" key="12">
    <source>
        <dbReference type="ARBA" id="ARBA00034036"/>
    </source>
</evidence>
<dbReference type="InterPro" id="IPR018303">
    <property type="entry name" value="ATPase_P-typ_P_site"/>
</dbReference>
<feature type="compositionally biased region" description="Low complexity" evidence="17">
    <location>
        <begin position="621"/>
        <end position="636"/>
    </location>
</feature>
<evidence type="ECO:0000256" key="15">
    <source>
        <dbReference type="PIRSR" id="PIRSR606539-3"/>
    </source>
</evidence>
<evidence type="ECO:0000256" key="11">
    <source>
        <dbReference type="ARBA" id="ARBA00023136"/>
    </source>
</evidence>
<dbReference type="SUPFAM" id="SSF81660">
    <property type="entry name" value="Metal cation-transporting ATPase, ATP-binding domain N"/>
    <property type="match status" value="1"/>
</dbReference>
<name>A0A0L0DAI9_THETB</name>
<feature type="binding site" evidence="14">
    <location>
        <position position="890"/>
    </location>
    <ligand>
        <name>ATP</name>
        <dbReference type="ChEBI" id="CHEBI:30616"/>
    </ligand>
</feature>
<keyword evidence="4 16" id="KW-0812">Transmembrane</keyword>
<dbReference type="EC" id="7.6.2.1" evidence="16"/>
<evidence type="ECO:0000256" key="4">
    <source>
        <dbReference type="ARBA" id="ARBA00022692"/>
    </source>
</evidence>
<feature type="binding site" evidence="14">
    <location>
        <position position="1169"/>
    </location>
    <ligand>
        <name>ATP</name>
        <dbReference type="ChEBI" id="CHEBI:30616"/>
    </ligand>
</feature>
<dbReference type="GO" id="GO:0000287">
    <property type="term" value="F:magnesium ion binding"/>
    <property type="evidence" value="ECO:0007669"/>
    <property type="project" value="UniProtKB-UniRule"/>
</dbReference>
<dbReference type="InterPro" id="IPR001757">
    <property type="entry name" value="P_typ_ATPase"/>
</dbReference>
<keyword evidence="8 15" id="KW-0460">Magnesium</keyword>
<evidence type="ECO:0000256" key="3">
    <source>
        <dbReference type="ARBA" id="ARBA00008109"/>
    </source>
</evidence>
<feature type="compositionally biased region" description="Low complexity" evidence="17">
    <location>
        <begin position="493"/>
        <end position="503"/>
    </location>
</feature>
<feature type="binding site" evidence="14">
    <location>
        <position position="441"/>
    </location>
    <ligand>
        <name>ATP</name>
        <dbReference type="ChEBI" id="CHEBI:30616"/>
    </ligand>
</feature>
<feature type="compositionally biased region" description="Polar residues" evidence="17">
    <location>
        <begin position="705"/>
        <end position="714"/>
    </location>
</feature>
<dbReference type="GO" id="GO:0005802">
    <property type="term" value="C:trans-Golgi network"/>
    <property type="evidence" value="ECO:0007669"/>
    <property type="project" value="TreeGrafter"/>
</dbReference>
<feature type="transmembrane region" description="Helical" evidence="16">
    <location>
        <begin position="326"/>
        <end position="348"/>
    </location>
</feature>
<keyword evidence="7 14" id="KW-0067">ATP-binding</keyword>
<feature type="domain" description="P-type ATPase A" evidence="18">
    <location>
        <begin position="117"/>
        <end position="178"/>
    </location>
</feature>
<feature type="transmembrane region" description="Helical" evidence="16">
    <location>
        <begin position="1222"/>
        <end position="1243"/>
    </location>
</feature>
<dbReference type="eggNOG" id="KOG0206">
    <property type="taxonomic scope" value="Eukaryota"/>
</dbReference>
<dbReference type="FunFam" id="3.40.50.1000:FF:000001">
    <property type="entry name" value="Phospholipid-transporting ATPase IC"/>
    <property type="match status" value="1"/>
</dbReference>
<reference evidence="21 22" key="1">
    <citation type="submission" date="2010-05" db="EMBL/GenBank/DDBJ databases">
        <title>The Genome Sequence of Thecamonas trahens ATCC 50062.</title>
        <authorList>
            <consortium name="The Broad Institute Genome Sequencing Platform"/>
            <person name="Russ C."/>
            <person name="Cuomo C."/>
            <person name="Shea T."/>
            <person name="Young S.K."/>
            <person name="Zeng Q."/>
            <person name="Koehrsen M."/>
            <person name="Haas B."/>
            <person name="Borodovsky M."/>
            <person name="Guigo R."/>
            <person name="Alvarado L."/>
            <person name="Berlin A."/>
            <person name="Bochicchio J."/>
            <person name="Borenstein D."/>
            <person name="Chapman S."/>
            <person name="Chen Z."/>
            <person name="Freedman E."/>
            <person name="Gellesch M."/>
            <person name="Goldberg J."/>
            <person name="Griggs A."/>
            <person name="Gujja S."/>
            <person name="Heilman E."/>
            <person name="Heiman D."/>
            <person name="Hepburn T."/>
            <person name="Howarth C."/>
            <person name="Jen D."/>
            <person name="Larson L."/>
            <person name="Mehta T."/>
            <person name="Park D."/>
            <person name="Pearson M."/>
            <person name="Roberts A."/>
            <person name="Saif S."/>
            <person name="Shenoy N."/>
            <person name="Sisk P."/>
            <person name="Stolte C."/>
            <person name="Sykes S."/>
            <person name="Thomson T."/>
            <person name="Walk T."/>
            <person name="White J."/>
            <person name="Yandava C."/>
            <person name="Burger G."/>
            <person name="Gray M.W."/>
            <person name="Holland P.W.H."/>
            <person name="King N."/>
            <person name="Lang F.B.F."/>
            <person name="Roger A.J."/>
            <person name="Ruiz-Trillo I."/>
            <person name="Lander E."/>
            <person name="Nusbaum C."/>
        </authorList>
    </citation>
    <scope>NUCLEOTIDE SEQUENCE [LARGE SCALE GENOMIC DNA]</scope>
    <source>
        <strain evidence="21 22">ATCC 50062</strain>
    </source>
</reference>
<dbReference type="InterPro" id="IPR059000">
    <property type="entry name" value="ATPase_P-type_domA"/>
</dbReference>
<dbReference type="SUPFAM" id="SSF81665">
    <property type="entry name" value="Calcium ATPase, transmembrane domain M"/>
    <property type="match status" value="1"/>
</dbReference>
<evidence type="ECO:0000259" key="18">
    <source>
        <dbReference type="Pfam" id="PF00122"/>
    </source>
</evidence>
<dbReference type="Pfam" id="PF16212">
    <property type="entry name" value="PhoLip_ATPase_C"/>
    <property type="match status" value="1"/>
</dbReference>
<feature type="transmembrane region" description="Helical" evidence="16">
    <location>
        <begin position="368"/>
        <end position="391"/>
    </location>
</feature>
<dbReference type="OrthoDB" id="377733at2759"/>
<dbReference type="EMBL" id="GL349450">
    <property type="protein sequence ID" value="KNC48318.1"/>
    <property type="molecule type" value="Genomic_DNA"/>
</dbReference>
<evidence type="ECO:0000256" key="7">
    <source>
        <dbReference type="ARBA" id="ARBA00022840"/>
    </source>
</evidence>
<dbReference type="InterPro" id="IPR023214">
    <property type="entry name" value="HAD_sf"/>
</dbReference>
<feature type="region of interest" description="Disordered" evidence="17">
    <location>
        <begin position="481"/>
        <end position="741"/>
    </location>
</feature>
<dbReference type="Gene3D" id="3.40.50.1000">
    <property type="entry name" value="HAD superfamily/HAD-like"/>
    <property type="match status" value="1"/>
</dbReference>
<feature type="binding site" evidence="14">
    <location>
        <position position="1011"/>
    </location>
    <ligand>
        <name>ATP</name>
        <dbReference type="ChEBI" id="CHEBI:30616"/>
    </ligand>
</feature>